<evidence type="ECO:0000256" key="6">
    <source>
        <dbReference type="ARBA" id="ARBA00022989"/>
    </source>
</evidence>
<comment type="caution">
    <text evidence="11">The sequence shown here is derived from an EMBL/GenBank/DDBJ whole genome shotgun (WGS) entry which is preliminary data.</text>
</comment>
<dbReference type="AlphaFoldDB" id="A0A6B2NT09"/>
<dbReference type="InterPro" id="IPR007387">
    <property type="entry name" value="TRAP_DctQ"/>
</dbReference>
<evidence type="ECO:0000256" key="3">
    <source>
        <dbReference type="ARBA" id="ARBA00022475"/>
    </source>
</evidence>
<dbReference type="EMBL" id="JAAGOX010000032">
    <property type="protein sequence ID" value="NDW46558.1"/>
    <property type="molecule type" value="Genomic_DNA"/>
</dbReference>
<comment type="function">
    <text evidence="9">Part of the tripartite ATP-independent periplasmic (TRAP) transport system.</text>
</comment>
<keyword evidence="7 9" id="KW-0472">Membrane</keyword>
<evidence type="ECO:0000256" key="5">
    <source>
        <dbReference type="ARBA" id="ARBA00022692"/>
    </source>
</evidence>
<evidence type="ECO:0000259" key="10">
    <source>
        <dbReference type="Pfam" id="PF04290"/>
    </source>
</evidence>
<comment type="similarity">
    <text evidence="8 9">Belongs to the TRAP transporter small permease family.</text>
</comment>
<feature type="transmembrane region" description="Helical" evidence="9">
    <location>
        <begin position="47"/>
        <end position="64"/>
    </location>
</feature>
<dbReference type="InterPro" id="IPR055348">
    <property type="entry name" value="DctQ"/>
</dbReference>
<comment type="subunit">
    <text evidence="9">The complex comprises the extracytoplasmic solute receptor protein and the two transmembrane proteins.</text>
</comment>
<feature type="transmembrane region" description="Helical" evidence="9">
    <location>
        <begin position="12"/>
        <end position="35"/>
    </location>
</feature>
<name>A0A6B2NT09_9RHOB</name>
<evidence type="ECO:0000256" key="7">
    <source>
        <dbReference type="ARBA" id="ARBA00023136"/>
    </source>
</evidence>
<evidence type="ECO:0000256" key="8">
    <source>
        <dbReference type="ARBA" id="ARBA00038436"/>
    </source>
</evidence>
<keyword evidence="2 9" id="KW-0813">Transport</keyword>
<evidence type="ECO:0000256" key="4">
    <source>
        <dbReference type="ARBA" id="ARBA00022519"/>
    </source>
</evidence>
<dbReference type="RefSeq" id="WP_164131576.1">
    <property type="nucleotide sequence ID" value="NZ_JAAGOX010000032.1"/>
</dbReference>
<dbReference type="Pfam" id="PF04290">
    <property type="entry name" value="DctQ"/>
    <property type="match status" value="1"/>
</dbReference>
<gene>
    <name evidence="11" type="ORF">G0P99_16525</name>
</gene>
<sequence>MNRLIDRVAMVMGILGGVVLFGLVFLTFSDVILRYFFSAPLRGRQDIVEIGMVVTLMLAAPYAWRTASHISVDLYDGIPFRPLEVLRRLLVKLSVAAVSGLIAWRSLEAAEDAALFNEATNMIGIPHLPFIRLITAITVLHLVILIAETWDDVKEATTGGQAGGYES</sequence>
<organism evidence="11">
    <name type="scientific">Ruegeria sp. PrR005</name>
    <dbReference type="NCBI Taxonomy" id="2706882"/>
    <lineage>
        <taxon>Bacteria</taxon>
        <taxon>Pseudomonadati</taxon>
        <taxon>Pseudomonadota</taxon>
        <taxon>Alphaproteobacteria</taxon>
        <taxon>Rhodobacterales</taxon>
        <taxon>Roseobacteraceae</taxon>
        <taxon>Ruegeria</taxon>
    </lineage>
</organism>
<evidence type="ECO:0000313" key="11">
    <source>
        <dbReference type="EMBL" id="NDW46558.1"/>
    </source>
</evidence>
<dbReference type="PANTHER" id="PTHR35011:SF10">
    <property type="entry name" value="TRAP TRANSPORTER SMALL PERMEASE PROTEIN"/>
    <property type="match status" value="1"/>
</dbReference>
<dbReference type="GO" id="GO:0015740">
    <property type="term" value="P:C4-dicarboxylate transport"/>
    <property type="evidence" value="ECO:0007669"/>
    <property type="project" value="TreeGrafter"/>
</dbReference>
<evidence type="ECO:0000256" key="2">
    <source>
        <dbReference type="ARBA" id="ARBA00022448"/>
    </source>
</evidence>
<dbReference type="GO" id="GO:0022857">
    <property type="term" value="F:transmembrane transporter activity"/>
    <property type="evidence" value="ECO:0007669"/>
    <property type="project" value="UniProtKB-UniRule"/>
</dbReference>
<dbReference type="GO" id="GO:0005886">
    <property type="term" value="C:plasma membrane"/>
    <property type="evidence" value="ECO:0007669"/>
    <property type="project" value="UniProtKB-SubCell"/>
</dbReference>
<proteinExistence type="inferred from homology"/>
<evidence type="ECO:0000256" key="9">
    <source>
        <dbReference type="RuleBase" id="RU369079"/>
    </source>
</evidence>
<dbReference type="PANTHER" id="PTHR35011">
    <property type="entry name" value="2,3-DIKETO-L-GULONATE TRAP TRANSPORTER SMALL PERMEASE PROTEIN YIAM"/>
    <property type="match status" value="1"/>
</dbReference>
<reference evidence="11" key="1">
    <citation type="submission" date="2020-02" db="EMBL/GenBank/DDBJ databases">
        <title>Delineation of the pyrene-degrading pathway in Roseobacter clade bacteria by genomic analysis.</title>
        <authorList>
            <person name="Zhou H."/>
            <person name="Wang H."/>
        </authorList>
    </citation>
    <scope>NUCLEOTIDE SEQUENCE</scope>
    <source>
        <strain evidence="11">PrR005</strain>
    </source>
</reference>
<feature type="transmembrane region" description="Helical" evidence="9">
    <location>
        <begin position="127"/>
        <end position="147"/>
    </location>
</feature>
<keyword evidence="4 9" id="KW-0997">Cell inner membrane</keyword>
<protein>
    <recommendedName>
        <fullName evidence="9">TRAP transporter small permease protein</fullName>
    </recommendedName>
</protein>
<feature type="transmembrane region" description="Helical" evidence="9">
    <location>
        <begin position="85"/>
        <end position="107"/>
    </location>
</feature>
<comment type="subcellular location">
    <subcellularLocation>
        <location evidence="1 9">Cell inner membrane</location>
        <topology evidence="1 9">Multi-pass membrane protein</topology>
    </subcellularLocation>
</comment>
<evidence type="ECO:0000256" key="1">
    <source>
        <dbReference type="ARBA" id="ARBA00004429"/>
    </source>
</evidence>
<feature type="domain" description="Tripartite ATP-independent periplasmic transporters DctQ component" evidence="10">
    <location>
        <begin position="23"/>
        <end position="154"/>
    </location>
</feature>
<keyword evidence="3" id="KW-1003">Cell membrane</keyword>
<keyword evidence="5 9" id="KW-0812">Transmembrane</keyword>
<accession>A0A6B2NT09</accession>
<keyword evidence="6 9" id="KW-1133">Transmembrane helix</keyword>